<reference evidence="2" key="1">
    <citation type="journal article" date="2013" name="BMC Genomics">
        <title>Unscrambling butterfly oogenesis.</title>
        <authorList>
            <person name="Carter J.M."/>
            <person name="Baker S.C."/>
            <person name="Pink R."/>
            <person name="Carter D.R."/>
            <person name="Collins A."/>
            <person name="Tomlin J."/>
            <person name="Gibbs M."/>
            <person name="Breuker C.J."/>
        </authorList>
    </citation>
    <scope>NUCLEOTIDE SEQUENCE</scope>
    <source>
        <tissue evidence="2">Ovary</tissue>
    </source>
</reference>
<dbReference type="AlphaFoldDB" id="S4P604"/>
<feature type="non-terminal residue" evidence="2">
    <location>
        <position position="1"/>
    </location>
</feature>
<reference evidence="2" key="2">
    <citation type="submission" date="2013-05" db="EMBL/GenBank/DDBJ databases">
        <authorList>
            <person name="Carter J.-M."/>
            <person name="Baker S.C."/>
            <person name="Pink R."/>
            <person name="Carter D.R.F."/>
            <person name="Collins A."/>
            <person name="Tomlin J."/>
            <person name="Gibbs M."/>
            <person name="Breuker C.J."/>
        </authorList>
    </citation>
    <scope>NUCLEOTIDE SEQUENCE</scope>
    <source>
        <tissue evidence="2">Ovary</tissue>
    </source>
</reference>
<accession>S4P604</accession>
<proteinExistence type="predicted"/>
<protein>
    <submittedName>
        <fullName evidence="2">Myelin transcription factor 1</fullName>
    </submittedName>
</protein>
<feature type="coiled-coil region" evidence="1">
    <location>
        <begin position="6"/>
        <end position="47"/>
    </location>
</feature>
<evidence type="ECO:0000313" key="2">
    <source>
        <dbReference type="EMBL" id="JAA81975.1"/>
    </source>
</evidence>
<evidence type="ECO:0000256" key="1">
    <source>
        <dbReference type="SAM" id="Coils"/>
    </source>
</evidence>
<dbReference type="EMBL" id="GAIX01010585">
    <property type="protein sequence ID" value="JAA81975.1"/>
    <property type="molecule type" value="Transcribed_RNA"/>
</dbReference>
<sequence length="70" mass="8193">ENSTLVTQSKKEILELSNVNEDLKSKITELQSEIQKFEEHAQEKNIINKCSILEEYQMKAEIELEVRAKE</sequence>
<name>S4P604_9NEOP</name>
<keyword evidence="1" id="KW-0175">Coiled coil</keyword>
<organism evidence="2">
    <name type="scientific">Pararge aegeria</name>
    <name type="common">speckled wood butterfly</name>
    <dbReference type="NCBI Taxonomy" id="116150"/>
    <lineage>
        <taxon>Eukaryota</taxon>
        <taxon>Metazoa</taxon>
        <taxon>Ecdysozoa</taxon>
        <taxon>Arthropoda</taxon>
        <taxon>Hexapoda</taxon>
        <taxon>Insecta</taxon>
        <taxon>Pterygota</taxon>
        <taxon>Neoptera</taxon>
        <taxon>Endopterygota</taxon>
        <taxon>Lepidoptera</taxon>
        <taxon>Glossata</taxon>
        <taxon>Ditrysia</taxon>
        <taxon>Papilionoidea</taxon>
        <taxon>Nymphalidae</taxon>
        <taxon>Satyrinae</taxon>
        <taxon>Satyrini</taxon>
        <taxon>Parargina</taxon>
        <taxon>Pararge</taxon>
    </lineage>
</organism>
<feature type="non-terminal residue" evidence="2">
    <location>
        <position position="70"/>
    </location>
</feature>